<dbReference type="PANTHER" id="PTHR34322">
    <property type="entry name" value="TRANSPOSASE, Y1_TNP DOMAIN-CONTAINING"/>
    <property type="match status" value="1"/>
</dbReference>
<organism evidence="2 3">
    <name type="scientific">Oceanisphaera arctica</name>
    <dbReference type="NCBI Taxonomy" id="641510"/>
    <lineage>
        <taxon>Bacteria</taxon>
        <taxon>Pseudomonadati</taxon>
        <taxon>Pseudomonadota</taxon>
        <taxon>Gammaproteobacteria</taxon>
        <taxon>Aeromonadales</taxon>
        <taxon>Aeromonadaceae</taxon>
        <taxon>Oceanisphaera</taxon>
    </lineage>
</organism>
<evidence type="ECO:0000313" key="3">
    <source>
        <dbReference type="Proteomes" id="UP000242231"/>
    </source>
</evidence>
<dbReference type="InterPro" id="IPR036515">
    <property type="entry name" value="Transposase_17_sf"/>
</dbReference>
<comment type="caution">
    <text evidence="2">The sequence shown here is derived from an EMBL/GenBank/DDBJ whole genome shotgun (WGS) entry which is preliminary data.</text>
</comment>
<sequence length="330" mass="37630">MTRPRSELVSPDETPYYHCICRCVRRAYLFGEDQLTGQNYNHRKQWVLDRLRQLQSVFTIDLCAYAVMANHYHLVVHVDTQEAMALDETAVVSRWRKLFRLPVLVERYVVGTSDSDAEQEAAKGIIAQWRERLADLSWYMRCLNEHIARKANLEDECTGRFWEGRFHSQAILDDAGLLTCMTYVDLNPLRAGIVKLPEASADVSLHQRLQQYKANSSSTSAPEKTAPQPNLLPFVRDIKEDKRKGIPFALGDYLAMVDWVGRAHREEQQGCIHSDVPPLLDRMGLDADKFLTAVKPHQLSHGTVIGHTSARIAYAQLHHRRCVIGPVIST</sequence>
<dbReference type="OrthoDB" id="9814067at2"/>
<dbReference type="RefSeq" id="WP_104486982.1">
    <property type="nucleotide sequence ID" value="NZ_BMYB01000021.1"/>
</dbReference>
<name>A0A2P5TKF4_9GAMM</name>
<dbReference type="SMART" id="SM01321">
    <property type="entry name" value="Y1_Tnp"/>
    <property type="match status" value="1"/>
</dbReference>
<gene>
    <name evidence="2" type="ORF">UN63_11960</name>
</gene>
<evidence type="ECO:0000259" key="1">
    <source>
        <dbReference type="SMART" id="SM01321"/>
    </source>
</evidence>
<evidence type="ECO:0000313" key="2">
    <source>
        <dbReference type="EMBL" id="PPL15627.1"/>
    </source>
</evidence>
<dbReference type="Gene3D" id="3.30.70.1290">
    <property type="entry name" value="Transposase IS200-like"/>
    <property type="match status" value="1"/>
</dbReference>
<dbReference type="GO" id="GO:0003677">
    <property type="term" value="F:DNA binding"/>
    <property type="evidence" value="ECO:0007669"/>
    <property type="project" value="InterPro"/>
</dbReference>
<accession>A0A2P5TKF4</accession>
<dbReference type="GO" id="GO:0006313">
    <property type="term" value="P:DNA transposition"/>
    <property type="evidence" value="ECO:0007669"/>
    <property type="project" value="InterPro"/>
</dbReference>
<dbReference type="AlphaFoldDB" id="A0A2P5TKF4"/>
<keyword evidence="3" id="KW-1185">Reference proteome</keyword>
<reference evidence="3" key="1">
    <citation type="submission" date="2016-11" db="EMBL/GenBank/DDBJ databases">
        <authorList>
            <person name="Sisinthy S."/>
            <person name="Ara S."/>
            <person name="Gundlapally S.R."/>
        </authorList>
    </citation>
    <scope>NUCLEOTIDE SEQUENCE [LARGE SCALE GENOMIC DNA]</scope>
    <source>
        <strain evidence="3">V1-41</strain>
    </source>
</reference>
<dbReference type="InterPro" id="IPR002686">
    <property type="entry name" value="Transposase_17"/>
</dbReference>
<dbReference type="PANTHER" id="PTHR34322:SF2">
    <property type="entry name" value="TRANSPOSASE IS200-LIKE DOMAIN-CONTAINING PROTEIN"/>
    <property type="match status" value="1"/>
</dbReference>
<proteinExistence type="predicted"/>
<feature type="domain" description="Transposase IS200-like" evidence="1">
    <location>
        <begin position="13"/>
        <end position="187"/>
    </location>
</feature>
<dbReference type="Proteomes" id="UP000242231">
    <property type="component" value="Unassembled WGS sequence"/>
</dbReference>
<dbReference type="GO" id="GO:0004803">
    <property type="term" value="F:transposase activity"/>
    <property type="evidence" value="ECO:0007669"/>
    <property type="project" value="InterPro"/>
</dbReference>
<dbReference type="SUPFAM" id="SSF143422">
    <property type="entry name" value="Transposase IS200-like"/>
    <property type="match status" value="1"/>
</dbReference>
<dbReference type="EMBL" id="MPZM01000028">
    <property type="protein sequence ID" value="PPL15627.1"/>
    <property type="molecule type" value="Genomic_DNA"/>
</dbReference>
<protein>
    <submittedName>
        <fullName evidence="2">Transposase</fullName>
    </submittedName>
</protein>